<evidence type="ECO:0000256" key="1">
    <source>
        <dbReference type="ARBA" id="ARBA00008984"/>
    </source>
</evidence>
<evidence type="ECO:0000259" key="2">
    <source>
        <dbReference type="PROSITE" id="PS01148"/>
    </source>
</evidence>
<dbReference type="Pfam" id="PF01206">
    <property type="entry name" value="TusA"/>
    <property type="match status" value="1"/>
</dbReference>
<dbReference type="PANTHER" id="PTHR33279">
    <property type="entry name" value="SULFUR CARRIER PROTEIN YEDF-RELATED"/>
    <property type="match status" value="1"/>
</dbReference>
<dbReference type="Proteomes" id="UP000015462">
    <property type="component" value="Unassembled WGS sequence"/>
</dbReference>
<sequence>MKYDITLDAKGLNCPLPLLRLKQQLQKSSPGDIIKMLATDPASHLDVGVFIDKSNHQMLRHERDDDIQCFYIKVAD</sequence>
<dbReference type="Gene3D" id="3.30.110.40">
    <property type="entry name" value="TusA-like domain"/>
    <property type="match status" value="1"/>
</dbReference>
<reference evidence="3 4" key="1">
    <citation type="journal article" date="2013" name="Genome Announc.">
        <title>Genome Sequence of the Pyrene- and Fluoranthene-Degrading Bacterium Cycloclasticus sp. Strain PY97M.</title>
        <authorList>
            <person name="Cui Z."/>
            <person name="Xu G."/>
            <person name="Li Q."/>
            <person name="Gao W."/>
            <person name="Zheng L."/>
        </authorList>
    </citation>
    <scope>NUCLEOTIDE SEQUENCE [LARGE SCALE GENOMIC DNA]</scope>
    <source>
        <strain evidence="3 4">PY97M</strain>
    </source>
</reference>
<dbReference type="SUPFAM" id="SSF64307">
    <property type="entry name" value="SirA-like"/>
    <property type="match status" value="1"/>
</dbReference>
<accession>A0AB33YZ88</accession>
<evidence type="ECO:0000313" key="4">
    <source>
        <dbReference type="Proteomes" id="UP000015462"/>
    </source>
</evidence>
<dbReference type="EMBL" id="ASHL01000010">
    <property type="protein sequence ID" value="EPD12435.1"/>
    <property type="molecule type" value="Genomic_DNA"/>
</dbReference>
<organism evidence="3 4">
    <name type="scientific">Cycloclasticus pugetii</name>
    <dbReference type="NCBI Taxonomy" id="34068"/>
    <lineage>
        <taxon>Bacteria</taxon>
        <taxon>Pseudomonadati</taxon>
        <taxon>Pseudomonadota</taxon>
        <taxon>Gammaproteobacteria</taxon>
        <taxon>Thiotrichales</taxon>
        <taxon>Piscirickettsiaceae</taxon>
        <taxon>Cycloclasticus</taxon>
    </lineage>
</organism>
<evidence type="ECO:0000313" key="3">
    <source>
        <dbReference type="EMBL" id="EPD12435.1"/>
    </source>
</evidence>
<protein>
    <recommendedName>
        <fullName evidence="2">UPF0033 domain-containing protein</fullName>
    </recommendedName>
</protein>
<dbReference type="AlphaFoldDB" id="A0AB33YZ88"/>
<dbReference type="PANTHER" id="PTHR33279:SF6">
    <property type="entry name" value="SULFUR CARRIER PROTEIN YEDF-RELATED"/>
    <property type="match status" value="1"/>
</dbReference>
<dbReference type="CDD" id="cd00291">
    <property type="entry name" value="SirA_YedF_YeeD"/>
    <property type="match status" value="1"/>
</dbReference>
<dbReference type="InterPro" id="IPR036868">
    <property type="entry name" value="TusA-like_sf"/>
</dbReference>
<gene>
    <name evidence="3" type="ORF">L196_09954</name>
</gene>
<dbReference type="RefSeq" id="WP_015006890.1">
    <property type="nucleotide sequence ID" value="NZ_FQZJ01000001.1"/>
</dbReference>
<feature type="domain" description="UPF0033" evidence="2">
    <location>
        <begin position="7"/>
        <end position="31"/>
    </location>
</feature>
<comment type="caution">
    <text evidence="3">The sequence shown here is derived from an EMBL/GenBank/DDBJ whole genome shotgun (WGS) entry which is preliminary data.</text>
</comment>
<comment type="similarity">
    <text evidence="1">Belongs to the sulfur carrier protein TusA family.</text>
</comment>
<proteinExistence type="inferred from homology"/>
<name>A0AB33YZ88_9GAMM</name>
<dbReference type="InterPro" id="IPR001455">
    <property type="entry name" value="TusA-like"/>
</dbReference>
<dbReference type="PROSITE" id="PS01148">
    <property type="entry name" value="UPF0033"/>
    <property type="match status" value="1"/>
</dbReference>
<keyword evidence="4" id="KW-1185">Reference proteome</keyword>